<feature type="non-terminal residue" evidence="5">
    <location>
        <position position="1"/>
    </location>
</feature>
<dbReference type="EMBL" id="ASPP01009612">
    <property type="protein sequence ID" value="ETO23902.1"/>
    <property type="molecule type" value="Genomic_DNA"/>
</dbReference>
<dbReference type="GO" id="GO:0016757">
    <property type="term" value="F:glycosyltransferase activity"/>
    <property type="evidence" value="ECO:0007669"/>
    <property type="project" value="UniProtKB-KW"/>
</dbReference>
<dbReference type="Proteomes" id="UP000023152">
    <property type="component" value="Unassembled WGS sequence"/>
</dbReference>
<protein>
    <recommendedName>
        <fullName evidence="4">Glycosyltransferase 61 catalytic domain-containing protein</fullName>
    </recommendedName>
</protein>
<reference evidence="5 6" key="1">
    <citation type="journal article" date="2013" name="Curr. Biol.">
        <title>The Genome of the Foraminiferan Reticulomyxa filosa.</title>
        <authorList>
            <person name="Glockner G."/>
            <person name="Hulsmann N."/>
            <person name="Schleicher M."/>
            <person name="Noegel A.A."/>
            <person name="Eichinger L."/>
            <person name="Gallinger C."/>
            <person name="Pawlowski J."/>
            <person name="Sierra R."/>
            <person name="Euteneuer U."/>
            <person name="Pillet L."/>
            <person name="Moustafa A."/>
            <person name="Platzer M."/>
            <person name="Groth M."/>
            <person name="Szafranski K."/>
            <person name="Schliwa M."/>
        </authorList>
    </citation>
    <scope>NUCLEOTIDE SEQUENCE [LARGE SCALE GENOMIC DNA]</scope>
</reference>
<proteinExistence type="predicted"/>
<gene>
    <name evidence="5" type="ORF">RFI_13256</name>
</gene>
<dbReference type="InterPro" id="IPR007657">
    <property type="entry name" value="Glycosyltransferase_61"/>
</dbReference>
<dbReference type="PANTHER" id="PTHR20961">
    <property type="entry name" value="GLYCOSYLTRANSFERASE"/>
    <property type="match status" value="1"/>
</dbReference>
<dbReference type="AlphaFoldDB" id="X6NF01"/>
<evidence type="ECO:0000256" key="2">
    <source>
        <dbReference type="ARBA" id="ARBA00022679"/>
    </source>
</evidence>
<dbReference type="OrthoDB" id="529273at2759"/>
<evidence type="ECO:0000313" key="5">
    <source>
        <dbReference type="EMBL" id="ETO23902.1"/>
    </source>
</evidence>
<keyword evidence="1" id="KW-0328">Glycosyltransferase</keyword>
<keyword evidence="2" id="KW-0808">Transferase</keyword>
<evidence type="ECO:0000313" key="6">
    <source>
        <dbReference type="Proteomes" id="UP000023152"/>
    </source>
</evidence>
<accession>X6NF01</accession>
<keyword evidence="6" id="KW-1185">Reference proteome</keyword>
<keyword evidence="3" id="KW-0325">Glycoprotein</keyword>
<name>X6NF01_RETFI</name>
<comment type="caution">
    <text evidence="5">The sequence shown here is derived from an EMBL/GenBank/DDBJ whole genome shotgun (WGS) entry which is preliminary data.</text>
</comment>
<dbReference type="InterPro" id="IPR049625">
    <property type="entry name" value="Glyco_transf_61_cat"/>
</dbReference>
<feature type="domain" description="Glycosyltransferase 61 catalytic" evidence="4">
    <location>
        <begin position="166"/>
        <end position="206"/>
    </location>
</feature>
<dbReference type="PANTHER" id="PTHR20961:SF124">
    <property type="entry name" value="GLYCOSYLTRANSFERASE"/>
    <property type="match status" value="1"/>
</dbReference>
<dbReference type="Pfam" id="PF04577">
    <property type="entry name" value="Glyco_transf_61"/>
    <property type="match status" value="1"/>
</dbReference>
<evidence type="ECO:0000259" key="4">
    <source>
        <dbReference type="Pfam" id="PF04577"/>
    </source>
</evidence>
<evidence type="ECO:0000256" key="3">
    <source>
        <dbReference type="ARBA" id="ARBA00023180"/>
    </source>
</evidence>
<organism evidence="5 6">
    <name type="scientific">Reticulomyxa filosa</name>
    <dbReference type="NCBI Taxonomy" id="46433"/>
    <lineage>
        <taxon>Eukaryota</taxon>
        <taxon>Sar</taxon>
        <taxon>Rhizaria</taxon>
        <taxon>Retaria</taxon>
        <taxon>Foraminifera</taxon>
        <taxon>Monothalamids</taxon>
        <taxon>Reticulomyxidae</taxon>
        <taxon>Reticulomyxa</taxon>
    </lineage>
</organism>
<evidence type="ECO:0000256" key="1">
    <source>
        <dbReference type="ARBA" id="ARBA00022676"/>
    </source>
</evidence>
<sequence length="381" mass="45188">TLCFSTLIWGQNRSPPFYNLMGRFGKPENSFQSQLWYYHYYVMTAYGIGIWNGHFAREYGEDHNPKSMMKTEQEKKSYTSLQYFPKITWVLRDSGNRRMGNLQDIQSYFQIKGVTVNTCCDWSVTHPMLFCILFANWDLFQSSVKRHVFVWQKKKKKKHRLKMDEHQRFNTLRTTMKQFYASDVVIGLHGAGLTNILYTKPGTILIELKVPYGYAWGSFANIASQMGLAYYSADVRRLCNPLCILPKKYIKQLLMEVLSRFKDELLHGAELTKQLDLNEEDSYCLLQMPSRYDPTHTDPVQSLLRPFLQSRCYFSDMNSNRTQWAQIFDHFDYNTNFLYKLGNHYGTWLDPENTLKKFLKKKKQILMENFKLFEKKKQDKI</sequence>